<dbReference type="GO" id="GO:0006508">
    <property type="term" value="P:proteolysis"/>
    <property type="evidence" value="ECO:0007669"/>
    <property type="project" value="UniProtKB-KW"/>
</dbReference>
<dbReference type="PANTHER" id="PTHR34858:SF1">
    <property type="entry name" value="CYSO-CYSTEINE PEPTIDASE"/>
    <property type="match status" value="1"/>
</dbReference>
<dbReference type="GO" id="GO:0008270">
    <property type="term" value="F:zinc ion binding"/>
    <property type="evidence" value="ECO:0007669"/>
    <property type="project" value="TreeGrafter"/>
</dbReference>
<dbReference type="FunFam" id="3.40.140.10:FF:000085">
    <property type="entry name" value="Mov34/MPN/PAD-1 family protein"/>
    <property type="match status" value="1"/>
</dbReference>
<keyword evidence="5" id="KW-0482">Metalloprotease</keyword>
<dbReference type="SMART" id="SM00232">
    <property type="entry name" value="JAB_MPN"/>
    <property type="match status" value="1"/>
</dbReference>
<protein>
    <submittedName>
        <fullName evidence="7">M67 family metallopeptidase</fullName>
    </submittedName>
</protein>
<dbReference type="EMBL" id="CP053586">
    <property type="protein sequence ID" value="WNZ22018.1"/>
    <property type="molecule type" value="Genomic_DNA"/>
</dbReference>
<dbReference type="AlphaFoldDB" id="A0AA96WBH8"/>
<keyword evidence="3" id="KW-0378">Hydrolase</keyword>
<gene>
    <name evidence="7" type="ORF">HJG54_03485</name>
</gene>
<keyword evidence="4" id="KW-0862">Zinc</keyword>
<evidence type="ECO:0000256" key="5">
    <source>
        <dbReference type="ARBA" id="ARBA00023049"/>
    </source>
</evidence>
<keyword evidence="1" id="KW-0645">Protease</keyword>
<dbReference type="InterPro" id="IPR028090">
    <property type="entry name" value="JAB_dom_prok"/>
</dbReference>
<dbReference type="InterPro" id="IPR000555">
    <property type="entry name" value="JAMM/MPN+_dom"/>
</dbReference>
<sequence length="162" mass="18591">MLRLTPDHLQTLHHHAERTYPEECCGILLGAIQQQADQPHKTLVDLIETENAWSEAVAAELESVGIASSRHASTAARRDRYWIDPQMLLQAQKQARDRGLQIIGIYHSHPDHPAMPSETDRLLAWAEYSYIILSVQQGKVAETRSWSLDEHHQFREEKLVVR</sequence>
<reference evidence="7" key="1">
    <citation type="submission" date="2020-05" db="EMBL/GenBank/DDBJ databases">
        <authorList>
            <person name="Zhu T."/>
            <person name="Keshari N."/>
            <person name="Lu X."/>
        </authorList>
    </citation>
    <scope>NUCLEOTIDE SEQUENCE</scope>
    <source>
        <strain evidence="7">NK1-12</strain>
    </source>
</reference>
<dbReference type="RefSeq" id="WP_316433387.1">
    <property type="nucleotide sequence ID" value="NZ_CP053586.1"/>
</dbReference>
<proteinExistence type="predicted"/>
<dbReference type="InterPro" id="IPR037518">
    <property type="entry name" value="MPN"/>
</dbReference>
<dbReference type="CDD" id="cd08070">
    <property type="entry name" value="MPN_like"/>
    <property type="match status" value="1"/>
</dbReference>
<dbReference type="Gene3D" id="3.40.140.10">
    <property type="entry name" value="Cytidine Deaminase, domain 2"/>
    <property type="match status" value="1"/>
</dbReference>
<name>A0AA96WBH8_9CYAN</name>
<evidence type="ECO:0000313" key="7">
    <source>
        <dbReference type="EMBL" id="WNZ22018.1"/>
    </source>
</evidence>
<dbReference type="PROSITE" id="PS50249">
    <property type="entry name" value="MPN"/>
    <property type="match status" value="1"/>
</dbReference>
<feature type="domain" description="MPN" evidence="6">
    <location>
        <begin position="2"/>
        <end position="160"/>
    </location>
</feature>
<dbReference type="InterPro" id="IPR051929">
    <property type="entry name" value="VirAsm_ModProt"/>
</dbReference>
<evidence type="ECO:0000256" key="3">
    <source>
        <dbReference type="ARBA" id="ARBA00022801"/>
    </source>
</evidence>
<dbReference type="SUPFAM" id="SSF102712">
    <property type="entry name" value="JAB1/MPN domain"/>
    <property type="match status" value="1"/>
</dbReference>
<dbReference type="GO" id="GO:0008235">
    <property type="term" value="F:metalloexopeptidase activity"/>
    <property type="evidence" value="ECO:0007669"/>
    <property type="project" value="TreeGrafter"/>
</dbReference>
<keyword evidence="2" id="KW-0479">Metal-binding</keyword>
<evidence type="ECO:0000259" key="6">
    <source>
        <dbReference type="PROSITE" id="PS50249"/>
    </source>
</evidence>
<accession>A0AA96WBH8</accession>
<evidence type="ECO:0000256" key="2">
    <source>
        <dbReference type="ARBA" id="ARBA00022723"/>
    </source>
</evidence>
<evidence type="ECO:0000256" key="4">
    <source>
        <dbReference type="ARBA" id="ARBA00022833"/>
    </source>
</evidence>
<dbReference type="PANTHER" id="PTHR34858">
    <property type="entry name" value="CYSO-CYSTEINE PEPTIDASE"/>
    <property type="match status" value="1"/>
</dbReference>
<organism evidence="7">
    <name type="scientific">Leptolyngbya sp. NK1-12</name>
    <dbReference type="NCBI Taxonomy" id="2547451"/>
    <lineage>
        <taxon>Bacteria</taxon>
        <taxon>Bacillati</taxon>
        <taxon>Cyanobacteriota</taxon>
        <taxon>Cyanophyceae</taxon>
        <taxon>Leptolyngbyales</taxon>
        <taxon>Leptolyngbyaceae</taxon>
        <taxon>Leptolyngbya group</taxon>
        <taxon>Leptolyngbya</taxon>
    </lineage>
</organism>
<dbReference type="Pfam" id="PF14464">
    <property type="entry name" value="Prok-JAB"/>
    <property type="match status" value="1"/>
</dbReference>
<evidence type="ECO:0000256" key="1">
    <source>
        <dbReference type="ARBA" id="ARBA00022670"/>
    </source>
</evidence>